<dbReference type="Gene3D" id="3.10.20.90">
    <property type="entry name" value="Phosphatidylinositol 3-kinase Catalytic Subunit, Chain A, domain 1"/>
    <property type="match status" value="1"/>
</dbReference>
<dbReference type="PIRSF" id="PIRSF017804">
    <property type="entry name" value="Secretion_EccD1"/>
    <property type="match status" value="1"/>
</dbReference>
<protein>
    <submittedName>
        <fullName evidence="8">Type VII secretion integral membrane protein EccD</fullName>
    </submittedName>
</protein>
<dbReference type="GO" id="GO:0005886">
    <property type="term" value="C:plasma membrane"/>
    <property type="evidence" value="ECO:0007669"/>
    <property type="project" value="UniProtKB-SubCell"/>
</dbReference>
<keyword evidence="9" id="KW-1185">Reference proteome</keyword>
<gene>
    <name evidence="8" type="ORF">BST26_12695</name>
</gene>
<dbReference type="STRING" id="444597.BST26_12695"/>
<evidence type="ECO:0000256" key="6">
    <source>
        <dbReference type="ARBA" id="ARBA00023136"/>
    </source>
</evidence>
<dbReference type="NCBIfam" id="TIGR03920">
    <property type="entry name" value="T7SS_EccD"/>
    <property type="match status" value="1"/>
</dbReference>
<dbReference type="InterPro" id="IPR006707">
    <property type="entry name" value="T7SS_EccD"/>
</dbReference>
<comment type="subcellular location">
    <subcellularLocation>
        <location evidence="1">Cell membrane</location>
        <topology evidence="1">Multi-pass membrane protein</topology>
    </subcellularLocation>
</comment>
<evidence type="ECO:0000256" key="1">
    <source>
        <dbReference type="ARBA" id="ARBA00004651"/>
    </source>
</evidence>
<keyword evidence="6" id="KW-0472">Membrane</keyword>
<sequence>MTLPPSLSDLEAESEAEPELSRMTLVVGTLRIDVGLPPNVSIANFIDDVIDIANDQISAHPELAGSQFDTAEDKWTLGRLGADPIDPSRSLAEANVSDGELLSIREIGEPFSPLLFDDVEDVEVAPDRANVAWMTWFVDNQRMIGYLVTGLAVATAAALLLPSHAGDLVLAGTTLGLGVFGVIVACVLALRSGGTTRPQWVSVVATPLLFGGPLYVIPEGFGAKALPMAFGLTALSSLVMLLITGNGRALHTTVITLSALGGASTSAQLLWHLPQRTIGAAVATLAVVVIYVSPRVTIALSKLPIPRVPTAGEPLDDIETQGGTTVEGVNAIGKQIIPTEEGMIGRLRRANAYLTGMLVAAAITAAVGCYLCVGGAGGFYWQGTAFSVAVATVLCLRGRSHHDLIQSATLIGAGLVIALTMIVSNGLRVRDGQVDAALALVGLIALIIACGIVAPRLEFSPVMRRQVELLEYLAIAMVFPLCFWIVRLYAFFRELRI</sequence>
<evidence type="ECO:0000313" key="9">
    <source>
        <dbReference type="Proteomes" id="UP000192801"/>
    </source>
</evidence>
<evidence type="ECO:0000313" key="8">
    <source>
        <dbReference type="EMBL" id="ORA69832.1"/>
    </source>
</evidence>
<keyword evidence="4" id="KW-0812">Transmembrane</keyword>
<dbReference type="InterPro" id="IPR024962">
    <property type="entry name" value="YukD-like"/>
</dbReference>
<dbReference type="AlphaFoldDB" id="A0A1X0DCD1"/>
<organism evidence="8 9">
    <name type="scientific">Mycolicibacterium insubricum</name>
    <dbReference type="NCBI Taxonomy" id="444597"/>
    <lineage>
        <taxon>Bacteria</taxon>
        <taxon>Bacillati</taxon>
        <taxon>Actinomycetota</taxon>
        <taxon>Actinomycetes</taxon>
        <taxon>Mycobacteriales</taxon>
        <taxon>Mycobacteriaceae</taxon>
        <taxon>Mycolicibacterium</taxon>
    </lineage>
</organism>
<proteinExistence type="inferred from homology"/>
<dbReference type="EMBL" id="MVHS01000028">
    <property type="protein sequence ID" value="ORA69832.1"/>
    <property type="molecule type" value="Genomic_DNA"/>
</dbReference>
<dbReference type="Pfam" id="PF19053">
    <property type="entry name" value="EccD"/>
    <property type="match status" value="1"/>
</dbReference>
<evidence type="ECO:0000256" key="5">
    <source>
        <dbReference type="ARBA" id="ARBA00022989"/>
    </source>
</evidence>
<evidence type="ECO:0000259" key="7">
    <source>
        <dbReference type="Pfam" id="PF19053"/>
    </source>
</evidence>
<evidence type="ECO:0000256" key="2">
    <source>
        <dbReference type="ARBA" id="ARBA00006162"/>
    </source>
</evidence>
<dbReference type="Pfam" id="PF08817">
    <property type="entry name" value="YukD"/>
    <property type="match status" value="1"/>
</dbReference>
<reference evidence="8 9" key="1">
    <citation type="submission" date="2016-12" db="EMBL/GenBank/DDBJ databases">
        <title>The new phylogeny of genus Mycobacterium.</title>
        <authorList>
            <person name="Tortoli E."/>
            <person name="Trovato A."/>
            <person name="Cirillo D.M."/>
        </authorList>
    </citation>
    <scope>NUCLEOTIDE SEQUENCE [LARGE SCALE GENOMIC DNA]</scope>
    <source>
        <strain evidence="8 9">DSM 45130</strain>
    </source>
</reference>
<dbReference type="Proteomes" id="UP000192801">
    <property type="component" value="Unassembled WGS sequence"/>
</dbReference>
<keyword evidence="3" id="KW-1003">Cell membrane</keyword>
<evidence type="ECO:0000256" key="4">
    <source>
        <dbReference type="ARBA" id="ARBA00022692"/>
    </source>
</evidence>
<name>A0A1X0DCD1_9MYCO</name>
<dbReference type="OrthoDB" id="4515685at2"/>
<accession>A0A1X0DCD1</accession>
<feature type="domain" description="EccD-like transmembrane" evidence="7">
    <location>
        <begin position="142"/>
        <end position="495"/>
    </location>
</feature>
<comment type="similarity">
    <text evidence="2">Belongs to the EccD/Snm4 family.</text>
</comment>
<evidence type="ECO:0000256" key="3">
    <source>
        <dbReference type="ARBA" id="ARBA00022475"/>
    </source>
</evidence>
<dbReference type="InterPro" id="IPR044049">
    <property type="entry name" value="EccD_transm"/>
</dbReference>
<comment type="caution">
    <text evidence="8">The sequence shown here is derived from an EMBL/GenBank/DDBJ whole genome shotgun (WGS) entry which is preliminary data.</text>
</comment>
<keyword evidence="5" id="KW-1133">Transmembrane helix</keyword>